<protein>
    <recommendedName>
        <fullName evidence="4">CBM1 domain-containing protein</fullName>
    </recommendedName>
</protein>
<evidence type="ECO:0000313" key="2">
    <source>
        <dbReference type="EMBL" id="ORX85324.1"/>
    </source>
</evidence>
<evidence type="ECO:0000256" key="1">
    <source>
        <dbReference type="SAM" id="SignalP"/>
    </source>
</evidence>
<proteinExistence type="predicted"/>
<sequence length="171" mass="18747">MKFTYIFLLSLYFVYALAYTTKTLPNSTTKTVPNTSSTKSIPVTSTTKSLYFTSSTKSIPKTSTSATKSIPITSSTKSIPKTSTSTTKSLYVTSSTKAIPSTTTTKGNTSVPTNSNNSNYYYSCGAQDYDCKNQKSNECYSALSQCWSQPWSTSVEEECNAINMICSKIWN</sequence>
<name>A0A1Y1XIY6_9FUNG</name>
<gene>
    <name evidence="2" type="ORF">BCR32DRAFT_290746</name>
</gene>
<organism evidence="2 3">
    <name type="scientific">Anaeromyces robustus</name>
    <dbReference type="NCBI Taxonomy" id="1754192"/>
    <lineage>
        <taxon>Eukaryota</taxon>
        <taxon>Fungi</taxon>
        <taxon>Fungi incertae sedis</taxon>
        <taxon>Chytridiomycota</taxon>
        <taxon>Chytridiomycota incertae sedis</taxon>
        <taxon>Neocallimastigomycetes</taxon>
        <taxon>Neocallimastigales</taxon>
        <taxon>Neocallimastigaceae</taxon>
        <taxon>Anaeromyces</taxon>
    </lineage>
</organism>
<keyword evidence="3" id="KW-1185">Reference proteome</keyword>
<dbReference type="OrthoDB" id="10588857at2759"/>
<accession>A0A1Y1XIY6</accession>
<dbReference type="Proteomes" id="UP000193944">
    <property type="component" value="Unassembled WGS sequence"/>
</dbReference>
<feature type="signal peptide" evidence="1">
    <location>
        <begin position="1"/>
        <end position="18"/>
    </location>
</feature>
<feature type="chain" id="PRO_5012124024" description="CBM1 domain-containing protein" evidence="1">
    <location>
        <begin position="19"/>
        <end position="171"/>
    </location>
</feature>
<comment type="caution">
    <text evidence="2">The sequence shown here is derived from an EMBL/GenBank/DDBJ whole genome shotgun (WGS) entry which is preliminary data.</text>
</comment>
<reference evidence="2 3" key="2">
    <citation type="submission" date="2016-08" db="EMBL/GenBank/DDBJ databases">
        <title>Pervasive Adenine N6-methylation of Active Genes in Fungi.</title>
        <authorList>
            <consortium name="DOE Joint Genome Institute"/>
            <person name="Mondo S.J."/>
            <person name="Dannebaum R.O."/>
            <person name="Kuo R.C."/>
            <person name="Labutti K."/>
            <person name="Haridas S."/>
            <person name="Kuo A."/>
            <person name="Salamov A."/>
            <person name="Ahrendt S.R."/>
            <person name="Lipzen A."/>
            <person name="Sullivan W."/>
            <person name="Andreopoulos W.B."/>
            <person name="Clum A."/>
            <person name="Lindquist E."/>
            <person name="Daum C."/>
            <person name="Ramamoorthy G.K."/>
            <person name="Gryganskyi A."/>
            <person name="Culley D."/>
            <person name="Magnuson J.K."/>
            <person name="James T.Y."/>
            <person name="O'Malley M.A."/>
            <person name="Stajich J.E."/>
            <person name="Spatafora J.W."/>
            <person name="Visel A."/>
            <person name="Grigoriev I.V."/>
        </authorList>
    </citation>
    <scope>NUCLEOTIDE SEQUENCE [LARGE SCALE GENOMIC DNA]</scope>
    <source>
        <strain evidence="2 3">S4</strain>
    </source>
</reference>
<evidence type="ECO:0000313" key="3">
    <source>
        <dbReference type="Proteomes" id="UP000193944"/>
    </source>
</evidence>
<dbReference type="EMBL" id="MCFG01000037">
    <property type="protein sequence ID" value="ORX85324.1"/>
    <property type="molecule type" value="Genomic_DNA"/>
</dbReference>
<evidence type="ECO:0008006" key="4">
    <source>
        <dbReference type="Google" id="ProtNLM"/>
    </source>
</evidence>
<reference evidence="2 3" key="1">
    <citation type="submission" date="2016-08" db="EMBL/GenBank/DDBJ databases">
        <title>A Parts List for Fungal Cellulosomes Revealed by Comparative Genomics.</title>
        <authorList>
            <consortium name="DOE Joint Genome Institute"/>
            <person name="Haitjema C.H."/>
            <person name="Gilmore S.P."/>
            <person name="Henske J.K."/>
            <person name="Solomon K.V."/>
            <person name="De Groot R."/>
            <person name="Kuo A."/>
            <person name="Mondo S.J."/>
            <person name="Salamov A.A."/>
            <person name="Labutti K."/>
            <person name="Zhao Z."/>
            <person name="Chiniquy J."/>
            <person name="Barry K."/>
            <person name="Brewer H.M."/>
            <person name="Purvine S.O."/>
            <person name="Wright A.T."/>
            <person name="Boxma B."/>
            <person name="Van Alen T."/>
            <person name="Hackstein J.H."/>
            <person name="Baker S.E."/>
            <person name="Grigoriev I.V."/>
            <person name="O'Malley M.A."/>
        </authorList>
    </citation>
    <scope>NUCLEOTIDE SEQUENCE [LARGE SCALE GENOMIC DNA]</scope>
    <source>
        <strain evidence="2 3">S4</strain>
    </source>
</reference>
<dbReference type="AlphaFoldDB" id="A0A1Y1XIY6"/>
<keyword evidence="1" id="KW-0732">Signal</keyword>